<evidence type="ECO:0000313" key="3">
    <source>
        <dbReference type="Proteomes" id="UP001580430"/>
    </source>
</evidence>
<keyword evidence="2" id="KW-0540">Nuclease</keyword>
<keyword evidence="2" id="KW-0255">Endonuclease</keyword>
<evidence type="ECO:0000313" key="2">
    <source>
        <dbReference type="EMBL" id="MFB5761133.1"/>
    </source>
</evidence>
<dbReference type="RefSeq" id="WP_375520276.1">
    <property type="nucleotide sequence ID" value="NZ_JBHIRY010000009.1"/>
</dbReference>
<dbReference type="EMBL" id="JBHIRY010000009">
    <property type="protein sequence ID" value="MFB5761133.1"/>
    <property type="molecule type" value="Genomic_DNA"/>
</dbReference>
<protein>
    <submittedName>
        <fullName evidence="2">HNH endonuclease</fullName>
    </submittedName>
</protein>
<dbReference type="CDD" id="cd00085">
    <property type="entry name" value="HNHc"/>
    <property type="match status" value="1"/>
</dbReference>
<gene>
    <name evidence="2" type="ORF">ACE5LO_12095</name>
</gene>
<reference evidence="2 3" key="1">
    <citation type="submission" date="2024-09" db="EMBL/GenBank/DDBJ databases">
        <title>Paenibacillus zeirhizospherea sp. nov., isolated from surface of the maize (Zea mays) roots in a horticulture field, Hungary.</title>
        <authorList>
            <person name="Marton D."/>
            <person name="Farkas M."/>
            <person name="Bedics A."/>
            <person name="Toth E."/>
            <person name="Tancsics A."/>
            <person name="Boka K."/>
            <person name="Marati G."/>
            <person name="Kriszt B."/>
            <person name="Cserhati M."/>
        </authorList>
    </citation>
    <scope>NUCLEOTIDE SEQUENCE [LARGE SCALE GENOMIC DNA]</scope>
    <source>
        <strain evidence="2 3">JCM 18446</strain>
    </source>
</reference>
<accession>A0ABV5C0T3</accession>
<feature type="region of interest" description="Disordered" evidence="1">
    <location>
        <begin position="1"/>
        <end position="54"/>
    </location>
</feature>
<evidence type="ECO:0000256" key="1">
    <source>
        <dbReference type="SAM" id="MobiDB-lite"/>
    </source>
</evidence>
<proteinExistence type="predicted"/>
<dbReference type="InterPro" id="IPR003615">
    <property type="entry name" value="HNH_nuc"/>
</dbReference>
<dbReference type="GO" id="GO:0004519">
    <property type="term" value="F:endonuclease activity"/>
    <property type="evidence" value="ECO:0007669"/>
    <property type="project" value="UniProtKB-KW"/>
</dbReference>
<name>A0ABV5C0T3_9BACL</name>
<dbReference type="Proteomes" id="UP001580430">
    <property type="component" value="Unassembled WGS sequence"/>
</dbReference>
<keyword evidence="2" id="KW-0378">Hydrolase</keyword>
<organism evidence="2 3">
    <name type="scientific">Paenibacillus medicaginis</name>
    <dbReference type="NCBI Taxonomy" id="1470560"/>
    <lineage>
        <taxon>Bacteria</taxon>
        <taxon>Bacillati</taxon>
        <taxon>Bacillota</taxon>
        <taxon>Bacilli</taxon>
        <taxon>Bacillales</taxon>
        <taxon>Paenibacillaceae</taxon>
        <taxon>Paenibacillus</taxon>
    </lineage>
</organism>
<sequence length="222" mass="26222">MAHQTFWKPEKKVKQQKTYSSLGRSKKDKKPVSEWKKGLLAHHQSRPSRADRAEFPSEVVKELIDETEGLCQCNCGRSAIQTHHVMPRGRSGRGVKTNAMRVCKPCHDRIQTNEDELQYWITTYTQLYGTRFWYDEQDWAEYKRKEEARRQVEQQEQKRRESLNPVIKLITSAAGRSLKTKEIRILEMMDDKQISVFESLINDIVRVEQKHQIPFGYGYFDD</sequence>
<comment type="caution">
    <text evidence="2">The sequence shown here is derived from an EMBL/GenBank/DDBJ whole genome shotgun (WGS) entry which is preliminary data.</text>
</comment>
<keyword evidence="3" id="KW-1185">Reference proteome</keyword>